<evidence type="ECO:0000256" key="1">
    <source>
        <dbReference type="SAM" id="Coils"/>
    </source>
</evidence>
<protein>
    <submittedName>
        <fullName evidence="2">Uncharacterized protein</fullName>
    </submittedName>
</protein>
<comment type="caution">
    <text evidence="2">The sequence shown here is derived from an EMBL/GenBank/DDBJ whole genome shotgun (WGS) entry which is preliminary data.</text>
</comment>
<dbReference type="Gene3D" id="1.20.5.1160">
    <property type="entry name" value="Vasodilator-stimulated phosphoprotein"/>
    <property type="match status" value="1"/>
</dbReference>
<keyword evidence="3" id="KW-1185">Reference proteome</keyword>
<gene>
    <name evidence="2" type="ORF">KSP39_PZI014371</name>
</gene>
<dbReference type="EMBL" id="JBBWWQ010000012">
    <property type="protein sequence ID" value="KAK8934842.1"/>
    <property type="molecule type" value="Genomic_DNA"/>
</dbReference>
<sequence>MHDSLIEEKSAILIKINESDIAVHALRAQIEEVKSEKSQLQLEMSNLDHEIQSANLQFTDVKHPFVQTELEKNLLVEEKFYLLRKINE</sequence>
<evidence type="ECO:0000313" key="2">
    <source>
        <dbReference type="EMBL" id="KAK8934842.1"/>
    </source>
</evidence>
<dbReference type="Proteomes" id="UP001418222">
    <property type="component" value="Unassembled WGS sequence"/>
</dbReference>
<keyword evidence="1" id="KW-0175">Coiled coil</keyword>
<reference evidence="2 3" key="1">
    <citation type="journal article" date="2022" name="Nat. Plants">
        <title>Genomes of leafy and leafless Platanthera orchids illuminate the evolution of mycoheterotrophy.</title>
        <authorList>
            <person name="Li M.H."/>
            <person name="Liu K.W."/>
            <person name="Li Z."/>
            <person name="Lu H.C."/>
            <person name="Ye Q.L."/>
            <person name="Zhang D."/>
            <person name="Wang J.Y."/>
            <person name="Li Y.F."/>
            <person name="Zhong Z.M."/>
            <person name="Liu X."/>
            <person name="Yu X."/>
            <person name="Liu D.K."/>
            <person name="Tu X.D."/>
            <person name="Liu B."/>
            <person name="Hao Y."/>
            <person name="Liao X.Y."/>
            <person name="Jiang Y.T."/>
            <person name="Sun W.H."/>
            <person name="Chen J."/>
            <person name="Chen Y.Q."/>
            <person name="Ai Y."/>
            <person name="Zhai J.W."/>
            <person name="Wu S.S."/>
            <person name="Zhou Z."/>
            <person name="Hsiao Y.Y."/>
            <person name="Wu W.L."/>
            <person name="Chen Y.Y."/>
            <person name="Lin Y.F."/>
            <person name="Hsu J.L."/>
            <person name="Li C.Y."/>
            <person name="Wang Z.W."/>
            <person name="Zhao X."/>
            <person name="Zhong W.Y."/>
            <person name="Ma X.K."/>
            <person name="Ma L."/>
            <person name="Huang J."/>
            <person name="Chen G.Z."/>
            <person name="Huang M.Z."/>
            <person name="Huang L."/>
            <person name="Peng D.H."/>
            <person name="Luo Y.B."/>
            <person name="Zou S.Q."/>
            <person name="Chen S.P."/>
            <person name="Lan S."/>
            <person name="Tsai W.C."/>
            <person name="Van de Peer Y."/>
            <person name="Liu Z.J."/>
        </authorList>
    </citation>
    <scope>NUCLEOTIDE SEQUENCE [LARGE SCALE GENOMIC DNA]</scope>
    <source>
        <strain evidence="2">Lor287</strain>
    </source>
</reference>
<dbReference type="AlphaFoldDB" id="A0AAP0BCZ4"/>
<organism evidence="2 3">
    <name type="scientific">Platanthera zijinensis</name>
    <dbReference type="NCBI Taxonomy" id="2320716"/>
    <lineage>
        <taxon>Eukaryota</taxon>
        <taxon>Viridiplantae</taxon>
        <taxon>Streptophyta</taxon>
        <taxon>Embryophyta</taxon>
        <taxon>Tracheophyta</taxon>
        <taxon>Spermatophyta</taxon>
        <taxon>Magnoliopsida</taxon>
        <taxon>Liliopsida</taxon>
        <taxon>Asparagales</taxon>
        <taxon>Orchidaceae</taxon>
        <taxon>Orchidoideae</taxon>
        <taxon>Orchideae</taxon>
        <taxon>Orchidinae</taxon>
        <taxon>Platanthera</taxon>
    </lineage>
</organism>
<name>A0AAP0BCZ4_9ASPA</name>
<accession>A0AAP0BCZ4</accession>
<proteinExistence type="predicted"/>
<evidence type="ECO:0000313" key="3">
    <source>
        <dbReference type="Proteomes" id="UP001418222"/>
    </source>
</evidence>
<feature type="coiled-coil region" evidence="1">
    <location>
        <begin position="16"/>
        <end position="57"/>
    </location>
</feature>